<accession>A0A847S6L5</accession>
<dbReference type="GO" id="GO:0016788">
    <property type="term" value="F:hydrolase activity, acting on ester bonds"/>
    <property type="evidence" value="ECO:0007669"/>
    <property type="project" value="UniProtKB-UniRule"/>
</dbReference>
<comment type="cofactor">
    <cofactor evidence="5">
        <name>Zn(2+)</name>
        <dbReference type="ChEBI" id="CHEBI:29105"/>
    </cofactor>
    <text evidence="5">Binds 1 zinc ion per subunit.</text>
</comment>
<name>A0A847S6L5_9NEIS</name>
<dbReference type="EMBL" id="JABAIM010000001">
    <property type="protein sequence ID" value="NLR74697.1"/>
    <property type="molecule type" value="Genomic_DNA"/>
</dbReference>
<keyword evidence="1 5" id="KW-0056">Arginine metabolism</keyword>
<dbReference type="PANTHER" id="PTHR15162:SF7">
    <property type="entry name" value="SUCCINYLGLUTAMATE DESUCCINYLASE"/>
    <property type="match status" value="1"/>
</dbReference>
<feature type="binding site" evidence="5">
    <location>
        <position position="163"/>
    </location>
    <ligand>
        <name>Zn(2+)</name>
        <dbReference type="ChEBI" id="CHEBI:29105"/>
    </ligand>
</feature>
<dbReference type="CDD" id="cd03855">
    <property type="entry name" value="M14_ASTE"/>
    <property type="match status" value="1"/>
</dbReference>
<keyword evidence="3 5" id="KW-0378">Hydrolase</keyword>
<organism evidence="9 10">
    <name type="scientific">Leeia aquatica</name>
    <dbReference type="NCBI Taxonomy" id="2725557"/>
    <lineage>
        <taxon>Bacteria</taxon>
        <taxon>Pseudomonadati</taxon>
        <taxon>Pseudomonadota</taxon>
        <taxon>Betaproteobacteria</taxon>
        <taxon>Neisseriales</taxon>
        <taxon>Leeiaceae</taxon>
        <taxon>Leeia</taxon>
    </lineage>
</organism>
<feature type="active site" evidence="5">
    <location>
        <position position="227"/>
    </location>
</feature>
<feature type="binding site" evidence="5">
    <location>
        <position position="65"/>
    </location>
    <ligand>
        <name>Zn(2+)</name>
        <dbReference type="ChEBI" id="CHEBI:29105"/>
    </ligand>
</feature>
<dbReference type="InterPro" id="IPR055438">
    <property type="entry name" value="AstE_AspA_cat"/>
</dbReference>
<dbReference type="InterPro" id="IPR007036">
    <property type="entry name" value="Aste_AspA_hybrid_dom"/>
</dbReference>
<gene>
    <name evidence="5 9" type="primary">astE</name>
    <name evidence="9" type="ORF">HF682_05940</name>
</gene>
<evidence type="ECO:0000313" key="10">
    <source>
        <dbReference type="Proteomes" id="UP000587991"/>
    </source>
</evidence>
<dbReference type="AlphaFoldDB" id="A0A847S6L5"/>
<proteinExistence type="inferred from homology"/>
<dbReference type="Gene3D" id="3.40.630.10">
    <property type="entry name" value="Zn peptidases"/>
    <property type="match status" value="1"/>
</dbReference>
<evidence type="ECO:0000259" key="7">
    <source>
        <dbReference type="Pfam" id="PF04952"/>
    </source>
</evidence>
<evidence type="ECO:0000256" key="5">
    <source>
        <dbReference type="HAMAP-Rule" id="MF_00767"/>
    </source>
</evidence>
<reference evidence="9 10" key="1">
    <citation type="submission" date="2020-04" db="EMBL/GenBank/DDBJ databases">
        <title>Draft genome of Leeia sp. IMCC25680.</title>
        <authorList>
            <person name="Song J."/>
            <person name="Cho J.-C."/>
        </authorList>
    </citation>
    <scope>NUCLEOTIDE SEQUENCE [LARGE SCALE GENOMIC DNA]</scope>
    <source>
        <strain evidence="9 10">IMCC25680</strain>
    </source>
</reference>
<feature type="domain" description="AstE/AspA barrel-sandwich hybrid" evidence="7">
    <location>
        <begin position="266"/>
        <end position="338"/>
    </location>
</feature>
<dbReference type="PIRSF" id="PIRSF017020">
    <property type="entry name" value="AstE"/>
    <property type="match status" value="1"/>
</dbReference>
<feature type="domain" description="Succinylglutamate desuccinylase/Aspartoacylase catalytic" evidence="8">
    <location>
        <begin position="57"/>
        <end position="250"/>
    </location>
</feature>
<evidence type="ECO:0000256" key="6">
    <source>
        <dbReference type="NCBIfam" id="TIGR03242"/>
    </source>
</evidence>
<evidence type="ECO:0000256" key="3">
    <source>
        <dbReference type="ARBA" id="ARBA00022801"/>
    </source>
</evidence>
<dbReference type="EC" id="3.5.1.96" evidence="5 6"/>
<evidence type="ECO:0000313" key="9">
    <source>
        <dbReference type="EMBL" id="NLR74697.1"/>
    </source>
</evidence>
<evidence type="ECO:0000256" key="2">
    <source>
        <dbReference type="ARBA" id="ARBA00022723"/>
    </source>
</evidence>
<dbReference type="InterPro" id="IPR016681">
    <property type="entry name" value="SuccinylGlu_desuccinylase"/>
</dbReference>
<comment type="pathway">
    <text evidence="5">Amino-acid degradation; L-arginine degradation via AST pathway; L-glutamate and succinate from L-arginine: step 5/5.</text>
</comment>
<evidence type="ECO:0000256" key="1">
    <source>
        <dbReference type="ARBA" id="ARBA00022503"/>
    </source>
</evidence>
<feature type="binding site" evidence="5">
    <location>
        <position position="68"/>
    </location>
    <ligand>
        <name>Zn(2+)</name>
        <dbReference type="ChEBI" id="CHEBI:29105"/>
    </ligand>
</feature>
<dbReference type="GO" id="GO:0019544">
    <property type="term" value="P:L-arginine catabolic process to L-glutamate"/>
    <property type="evidence" value="ECO:0007669"/>
    <property type="project" value="UniProtKB-UniRule"/>
</dbReference>
<keyword evidence="2 5" id="KW-0479">Metal-binding</keyword>
<dbReference type="HAMAP" id="MF_00767">
    <property type="entry name" value="Arg_catab_AstE"/>
    <property type="match status" value="1"/>
</dbReference>
<comment type="similarity">
    <text evidence="5">Belongs to the AspA/AstE family. Succinylglutamate desuccinylase subfamily.</text>
</comment>
<dbReference type="GO" id="GO:0009017">
    <property type="term" value="F:succinylglutamate desuccinylase activity"/>
    <property type="evidence" value="ECO:0007669"/>
    <property type="project" value="UniProtKB-UniRule"/>
</dbReference>
<dbReference type="PANTHER" id="PTHR15162">
    <property type="entry name" value="ASPARTOACYLASE"/>
    <property type="match status" value="1"/>
</dbReference>
<keyword evidence="10" id="KW-1185">Reference proteome</keyword>
<dbReference type="SUPFAM" id="SSF53187">
    <property type="entry name" value="Zn-dependent exopeptidases"/>
    <property type="match status" value="1"/>
</dbReference>
<dbReference type="Pfam" id="PF24827">
    <property type="entry name" value="AstE_AspA_cat"/>
    <property type="match status" value="1"/>
</dbReference>
<dbReference type="Pfam" id="PF04952">
    <property type="entry name" value="AstE_AspA_hybrid"/>
    <property type="match status" value="1"/>
</dbReference>
<dbReference type="NCBIfam" id="NF003706">
    <property type="entry name" value="PRK05324.1"/>
    <property type="match status" value="1"/>
</dbReference>
<dbReference type="GO" id="GO:0019545">
    <property type="term" value="P:L-arginine catabolic process to succinate"/>
    <property type="evidence" value="ECO:0007669"/>
    <property type="project" value="UniProtKB-UniRule"/>
</dbReference>
<keyword evidence="4 5" id="KW-0862">Zinc</keyword>
<protein>
    <recommendedName>
        <fullName evidence="5 6">Succinylglutamate desuccinylase</fullName>
        <ecNumber evidence="5 6">3.5.1.96</ecNumber>
    </recommendedName>
</protein>
<dbReference type="InterPro" id="IPR050178">
    <property type="entry name" value="AspA/AstE_fam"/>
</dbReference>
<evidence type="ECO:0000256" key="4">
    <source>
        <dbReference type="ARBA" id="ARBA00022833"/>
    </source>
</evidence>
<dbReference type="RefSeq" id="WP_168876292.1">
    <property type="nucleotide sequence ID" value="NZ_JABAIM010000001.1"/>
</dbReference>
<comment type="function">
    <text evidence="5">Transforms N(2)-succinylglutamate into succinate and glutamate.</text>
</comment>
<evidence type="ECO:0000259" key="8">
    <source>
        <dbReference type="Pfam" id="PF24827"/>
    </source>
</evidence>
<sequence length="341" mass="38338">MIAPFTPDLLTRDFLTALLQQQAHQAQRWAGHGGHWQWLGEGALQWEPADLAHRHADLVLSCGIHGDETAPVEVCNHLIRDLAAGHLSCRARVLFLFGNPEALRQHRRYLDDDLNRMFDGRHQQHPGSREATRAAQLERWLSAFFMAAPAAAHAVPRLHYDLHTAIRGSRFGRFALYPYRADLQWNEQQMAWLQRCGVDAVLLNEKPAGTFSYFSSSRFGADAFTLELGKVRRFGENDLSRFSGMDQGLRTLLAAPADSTTTPLPRRFRVAGEIVRQSEAGFQLHIPDDVENFTAFPRGTVLATDGDYRYVVGHDEECIVFPNPKVKPGLRAGLLVVEIKP</sequence>
<dbReference type="NCBIfam" id="TIGR03242">
    <property type="entry name" value="arg_catab_astE"/>
    <property type="match status" value="1"/>
</dbReference>
<dbReference type="UniPathway" id="UPA00185">
    <property type="reaction ID" value="UER00283"/>
</dbReference>
<comment type="catalytic activity">
    <reaction evidence="5">
        <text>N-succinyl-L-glutamate + H2O = L-glutamate + succinate</text>
        <dbReference type="Rhea" id="RHEA:15169"/>
        <dbReference type="ChEBI" id="CHEBI:15377"/>
        <dbReference type="ChEBI" id="CHEBI:29985"/>
        <dbReference type="ChEBI" id="CHEBI:30031"/>
        <dbReference type="ChEBI" id="CHEBI:58763"/>
        <dbReference type="EC" id="3.5.1.96"/>
    </reaction>
</comment>
<comment type="caution">
    <text evidence="9">The sequence shown here is derived from an EMBL/GenBank/DDBJ whole genome shotgun (WGS) entry which is preliminary data.</text>
</comment>
<dbReference type="Proteomes" id="UP000587991">
    <property type="component" value="Unassembled WGS sequence"/>
</dbReference>
<dbReference type="GO" id="GO:0008270">
    <property type="term" value="F:zinc ion binding"/>
    <property type="evidence" value="ECO:0007669"/>
    <property type="project" value="UniProtKB-UniRule"/>
</dbReference>